<organism evidence="5 6">
    <name type="scientific">Ferrimonas marina</name>
    <dbReference type="NCBI Taxonomy" id="299255"/>
    <lineage>
        <taxon>Bacteria</taxon>
        <taxon>Pseudomonadati</taxon>
        <taxon>Pseudomonadota</taxon>
        <taxon>Gammaproteobacteria</taxon>
        <taxon>Alteromonadales</taxon>
        <taxon>Ferrimonadaceae</taxon>
        <taxon>Ferrimonas</taxon>
    </lineage>
</organism>
<dbReference type="GO" id="GO:0052621">
    <property type="term" value="F:diguanylate cyclase activity"/>
    <property type="evidence" value="ECO:0007669"/>
    <property type="project" value="UniProtKB-EC"/>
</dbReference>
<dbReference type="EMBL" id="FQXG01000006">
    <property type="protein sequence ID" value="SHI02479.1"/>
    <property type="molecule type" value="Genomic_DNA"/>
</dbReference>
<dbReference type="PANTHER" id="PTHR45138">
    <property type="entry name" value="REGULATORY COMPONENTS OF SENSORY TRANSDUCTION SYSTEM"/>
    <property type="match status" value="1"/>
</dbReference>
<keyword evidence="3" id="KW-0812">Transmembrane</keyword>
<dbReference type="GO" id="GO:1902201">
    <property type="term" value="P:negative regulation of bacterial-type flagellum-dependent cell motility"/>
    <property type="evidence" value="ECO:0007669"/>
    <property type="project" value="TreeGrafter"/>
</dbReference>
<dbReference type="EC" id="2.7.7.65" evidence="1"/>
<dbReference type="CDD" id="cd01949">
    <property type="entry name" value="GGDEF"/>
    <property type="match status" value="1"/>
</dbReference>
<feature type="domain" description="GGDEF" evidence="4">
    <location>
        <begin position="194"/>
        <end position="327"/>
    </location>
</feature>
<sequence length="327" mass="36129">MELTPNGSPRQLLPWLWALASLLQLSLLLTEPQAQPAILAAGLFPLILLLMPRPLPLLVQAGLVGMSLCATGLALGSPPLTLLALLSLAAIPVLQGAPLALLALLGPALILAARWAPGQLFSLQSLLVALTAAVLAIQGRAWQRRGTRLARRYLRLRRQLRKRGNRDRLTGLYARHYFDDRLIQAVAESRRSKLPLALILVEVDYFERYNDRLGDDHGDRCLMNVAQLLRQTCHRDCDLLARFTGYTFAILLPATDRRGAARLARQLSESLAQAQIPHPSSPIQPVLTLSQGISQWQPGSDGEQLLRRALHTLRRARLEGRNQVLMA</sequence>
<evidence type="ECO:0000313" key="5">
    <source>
        <dbReference type="EMBL" id="SHI02479.1"/>
    </source>
</evidence>
<comment type="catalytic activity">
    <reaction evidence="2">
        <text>2 GTP = 3',3'-c-di-GMP + 2 diphosphate</text>
        <dbReference type="Rhea" id="RHEA:24898"/>
        <dbReference type="ChEBI" id="CHEBI:33019"/>
        <dbReference type="ChEBI" id="CHEBI:37565"/>
        <dbReference type="ChEBI" id="CHEBI:58805"/>
        <dbReference type="EC" id="2.7.7.65"/>
    </reaction>
</comment>
<dbReference type="RefSeq" id="WP_067659641.1">
    <property type="nucleotide sequence ID" value="NZ_FQXG01000006.1"/>
</dbReference>
<dbReference type="PANTHER" id="PTHR45138:SF9">
    <property type="entry name" value="DIGUANYLATE CYCLASE DGCM-RELATED"/>
    <property type="match status" value="1"/>
</dbReference>
<dbReference type="Pfam" id="PF00990">
    <property type="entry name" value="GGDEF"/>
    <property type="match status" value="1"/>
</dbReference>
<dbReference type="InterPro" id="IPR029787">
    <property type="entry name" value="Nucleotide_cyclase"/>
</dbReference>
<feature type="transmembrane region" description="Helical" evidence="3">
    <location>
        <begin position="12"/>
        <end position="29"/>
    </location>
</feature>
<dbReference type="Gene3D" id="3.30.70.270">
    <property type="match status" value="1"/>
</dbReference>
<dbReference type="SMART" id="SM00267">
    <property type="entry name" value="GGDEF"/>
    <property type="match status" value="1"/>
</dbReference>
<accession>A0A1M5XRU4</accession>
<feature type="transmembrane region" description="Helical" evidence="3">
    <location>
        <begin position="57"/>
        <end position="75"/>
    </location>
</feature>
<keyword evidence="3" id="KW-0472">Membrane</keyword>
<dbReference type="SUPFAM" id="SSF55073">
    <property type="entry name" value="Nucleotide cyclase"/>
    <property type="match status" value="1"/>
</dbReference>
<feature type="transmembrane region" description="Helical" evidence="3">
    <location>
        <begin position="121"/>
        <end position="142"/>
    </location>
</feature>
<reference evidence="5 6" key="1">
    <citation type="submission" date="2016-11" db="EMBL/GenBank/DDBJ databases">
        <authorList>
            <person name="Jaros S."/>
            <person name="Januszkiewicz K."/>
            <person name="Wedrychowicz H."/>
        </authorList>
    </citation>
    <scope>NUCLEOTIDE SEQUENCE [LARGE SCALE GENOMIC DNA]</scope>
    <source>
        <strain evidence="5 6">DSM 16917</strain>
    </source>
</reference>
<gene>
    <name evidence="5" type="ORF">SAMN02745129_3641</name>
</gene>
<evidence type="ECO:0000256" key="1">
    <source>
        <dbReference type="ARBA" id="ARBA00012528"/>
    </source>
</evidence>
<dbReference type="GO" id="GO:0005886">
    <property type="term" value="C:plasma membrane"/>
    <property type="evidence" value="ECO:0007669"/>
    <property type="project" value="TreeGrafter"/>
</dbReference>
<dbReference type="STRING" id="299255.SAMN02745129_3641"/>
<dbReference type="AlphaFoldDB" id="A0A1M5XRU4"/>
<dbReference type="Proteomes" id="UP000184268">
    <property type="component" value="Unassembled WGS sequence"/>
</dbReference>
<keyword evidence="3" id="KW-1133">Transmembrane helix</keyword>
<keyword evidence="6" id="KW-1185">Reference proteome</keyword>
<evidence type="ECO:0000313" key="6">
    <source>
        <dbReference type="Proteomes" id="UP000184268"/>
    </source>
</evidence>
<feature type="transmembrane region" description="Helical" evidence="3">
    <location>
        <begin position="82"/>
        <end position="115"/>
    </location>
</feature>
<evidence type="ECO:0000256" key="3">
    <source>
        <dbReference type="SAM" id="Phobius"/>
    </source>
</evidence>
<dbReference type="InterPro" id="IPR043128">
    <property type="entry name" value="Rev_trsase/Diguanyl_cyclase"/>
</dbReference>
<evidence type="ECO:0000256" key="2">
    <source>
        <dbReference type="ARBA" id="ARBA00034247"/>
    </source>
</evidence>
<dbReference type="GO" id="GO:0043709">
    <property type="term" value="P:cell adhesion involved in single-species biofilm formation"/>
    <property type="evidence" value="ECO:0007669"/>
    <property type="project" value="TreeGrafter"/>
</dbReference>
<dbReference type="OrthoDB" id="9812260at2"/>
<protein>
    <recommendedName>
        <fullName evidence="1">diguanylate cyclase</fullName>
        <ecNumber evidence="1">2.7.7.65</ecNumber>
    </recommendedName>
</protein>
<proteinExistence type="predicted"/>
<dbReference type="InterPro" id="IPR000160">
    <property type="entry name" value="GGDEF_dom"/>
</dbReference>
<dbReference type="PROSITE" id="PS50887">
    <property type="entry name" value="GGDEF"/>
    <property type="match status" value="1"/>
</dbReference>
<feature type="transmembrane region" description="Helical" evidence="3">
    <location>
        <begin position="36"/>
        <end position="51"/>
    </location>
</feature>
<name>A0A1M5XRU4_9GAMM</name>
<evidence type="ECO:0000259" key="4">
    <source>
        <dbReference type="PROSITE" id="PS50887"/>
    </source>
</evidence>
<dbReference type="NCBIfam" id="TIGR00254">
    <property type="entry name" value="GGDEF"/>
    <property type="match status" value="1"/>
</dbReference>
<dbReference type="InterPro" id="IPR050469">
    <property type="entry name" value="Diguanylate_Cyclase"/>
</dbReference>